<feature type="compositionally biased region" description="Low complexity" evidence="1">
    <location>
        <begin position="262"/>
        <end position="286"/>
    </location>
</feature>
<dbReference type="PANTHER" id="PTHR33926">
    <property type="entry name" value="PROTEIN TIC 22, CHLOROPLASTIC"/>
    <property type="match status" value="1"/>
</dbReference>
<accession>A0ABV4WNI2</accession>
<evidence type="ECO:0000313" key="2">
    <source>
        <dbReference type="EMBL" id="MFB2836645.1"/>
    </source>
</evidence>
<protein>
    <submittedName>
        <fullName evidence="2">Tic22 family protein</fullName>
    </submittedName>
</protein>
<dbReference type="InterPro" id="IPR007378">
    <property type="entry name" value="Tic22-like"/>
</dbReference>
<evidence type="ECO:0000256" key="1">
    <source>
        <dbReference type="SAM" id="MobiDB-lite"/>
    </source>
</evidence>
<organism evidence="2 3">
    <name type="scientific">Floridaenema evergladense BLCC-F167</name>
    <dbReference type="NCBI Taxonomy" id="3153639"/>
    <lineage>
        <taxon>Bacteria</taxon>
        <taxon>Bacillati</taxon>
        <taxon>Cyanobacteriota</taxon>
        <taxon>Cyanophyceae</taxon>
        <taxon>Oscillatoriophycideae</taxon>
        <taxon>Aerosakkonematales</taxon>
        <taxon>Aerosakkonemataceae</taxon>
        <taxon>Floridanema</taxon>
        <taxon>Floridanema evergladense</taxon>
    </lineage>
</organism>
<gene>
    <name evidence="2" type="ORF">ACE1CA_19105</name>
</gene>
<reference evidence="2 3" key="1">
    <citation type="submission" date="2024-09" db="EMBL/GenBank/DDBJ databases">
        <title>Floridaenema gen nov. (Aerosakkonemataceae, Aerosakkonematales ord. nov., Cyanobacteria) from benthic tropical and subtropical fresh waters, with the description of four new species.</title>
        <authorList>
            <person name="Moretto J.A."/>
            <person name="Berthold D.E."/>
            <person name="Lefler F.W."/>
            <person name="Huang I.-S."/>
            <person name="Laughinghouse H. IV."/>
        </authorList>
    </citation>
    <scope>NUCLEOTIDE SEQUENCE [LARGE SCALE GENOMIC DNA]</scope>
    <source>
        <strain evidence="2 3">BLCC-F167</strain>
    </source>
</reference>
<sequence>MKSIFRKGASLAIVGGTLLSSLVIGTLQVLALTQEQILQKLAPVLVFTINNESGQTLIREVRNQQQNSTAKVAGIFLSQKDAQAFLEKIKTENPQLANSMQVVPRSLAEIYQLEEANKNKPEALNFAYVPTQQQLDSALTVLRQSGQNVNEFNGVPLFVLSAGPNKSYLAAQRGDQQIIPFFFSKEEIQAEAERIKKQQPDLASTLQIDVVPLEGVIDAWKNRKDEWLGRIELIPAKESRELLRSLLTEMQQNNQNRPASGNQAAPTRTPQQTQQQNNQSRPTNTPANNQQRK</sequence>
<name>A0ABV4WNI2_9CYAN</name>
<dbReference type="Pfam" id="PF04278">
    <property type="entry name" value="Tic22"/>
    <property type="match status" value="1"/>
</dbReference>
<comment type="caution">
    <text evidence="2">The sequence shown here is derived from an EMBL/GenBank/DDBJ whole genome shotgun (WGS) entry which is preliminary data.</text>
</comment>
<dbReference type="Proteomes" id="UP001576780">
    <property type="component" value="Unassembled WGS sequence"/>
</dbReference>
<dbReference type="Gene3D" id="3.40.1350.100">
    <property type="match status" value="2"/>
</dbReference>
<feature type="region of interest" description="Disordered" evidence="1">
    <location>
        <begin position="253"/>
        <end position="293"/>
    </location>
</feature>
<dbReference type="PANTHER" id="PTHR33926:SF4">
    <property type="entry name" value="PROTEIN TIC 22, CHLOROPLASTIC"/>
    <property type="match status" value="1"/>
</dbReference>
<dbReference type="EMBL" id="JBHFNT010000164">
    <property type="protein sequence ID" value="MFB2836645.1"/>
    <property type="molecule type" value="Genomic_DNA"/>
</dbReference>
<dbReference type="RefSeq" id="WP_413279018.1">
    <property type="nucleotide sequence ID" value="NZ_JBHFNT010000164.1"/>
</dbReference>
<keyword evidence="3" id="KW-1185">Reference proteome</keyword>
<proteinExistence type="predicted"/>
<evidence type="ECO:0000313" key="3">
    <source>
        <dbReference type="Proteomes" id="UP001576780"/>
    </source>
</evidence>